<comment type="caution">
    <text evidence="2">The sequence shown here is derived from an EMBL/GenBank/DDBJ whole genome shotgun (WGS) entry which is preliminary data.</text>
</comment>
<reference evidence="2 3" key="1">
    <citation type="submission" date="2019-03" db="EMBL/GenBank/DDBJ databases">
        <title>Genomics of glacier-inhabiting Cryobacterium strains.</title>
        <authorList>
            <person name="Liu Q."/>
            <person name="Xin Y.-H."/>
        </authorList>
    </citation>
    <scope>NUCLEOTIDE SEQUENCE [LARGE SCALE GENOMIC DNA]</scope>
    <source>
        <strain evidence="2 3">TMT1-23-1</strain>
    </source>
</reference>
<keyword evidence="2" id="KW-0489">Methyltransferase</keyword>
<dbReference type="InterPro" id="IPR013216">
    <property type="entry name" value="Methyltransf_11"/>
</dbReference>
<dbReference type="SUPFAM" id="SSF53335">
    <property type="entry name" value="S-adenosyl-L-methionine-dependent methyltransferases"/>
    <property type="match status" value="1"/>
</dbReference>
<dbReference type="Pfam" id="PF08241">
    <property type="entry name" value="Methyltransf_11"/>
    <property type="match status" value="1"/>
</dbReference>
<organism evidence="2 3">
    <name type="scientific">Cryobacterium sinapicolor</name>
    <dbReference type="NCBI Taxonomy" id="1259236"/>
    <lineage>
        <taxon>Bacteria</taxon>
        <taxon>Bacillati</taxon>
        <taxon>Actinomycetota</taxon>
        <taxon>Actinomycetes</taxon>
        <taxon>Micrococcales</taxon>
        <taxon>Microbacteriaceae</taxon>
        <taxon>Cryobacterium</taxon>
    </lineage>
</organism>
<dbReference type="EMBL" id="SOGQ01000059">
    <property type="protein sequence ID" value="TFC97712.1"/>
    <property type="molecule type" value="Genomic_DNA"/>
</dbReference>
<accession>A0ABY2IZ79</accession>
<dbReference type="RefSeq" id="WP_134431391.1">
    <property type="nucleotide sequence ID" value="NZ_SOGQ01000059.1"/>
</dbReference>
<sequence length="212" mass="22328">MTTKTKAVGLAPRRPPKPILNAFFLPRGILGYVGGFLMSRGVDQQGEIADLITAPGSDLCELGSGPGLLAAVLADRHPHLRLHLVDPSPVMRSQAARRCARFIDAGLVSVNDGTAESLPLAAGSCDTLVAVNSILMWPDLAAGLAEISRVLRPGGTLVLSWHSPAAPSSASRRLALTVYQIAEISAALTVTFSGVQRIDLVHSVAWVARRRG</sequence>
<dbReference type="Gene3D" id="3.40.50.150">
    <property type="entry name" value="Vaccinia Virus protein VP39"/>
    <property type="match status" value="1"/>
</dbReference>
<keyword evidence="3" id="KW-1185">Reference proteome</keyword>
<dbReference type="GO" id="GO:0008168">
    <property type="term" value="F:methyltransferase activity"/>
    <property type="evidence" value="ECO:0007669"/>
    <property type="project" value="UniProtKB-KW"/>
</dbReference>
<dbReference type="CDD" id="cd02440">
    <property type="entry name" value="AdoMet_MTases"/>
    <property type="match status" value="1"/>
</dbReference>
<dbReference type="InterPro" id="IPR029063">
    <property type="entry name" value="SAM-dependent_MTases_sf"/>
</dbReference>
<dbReference type="PANTHER" id="PTHR42912">
    <property type="entry name" value="METHYLTRANSFERASE"/>
    <property type="match status" value="1"/>
</dbReference>
<evidence type="ECO:0000259" key="1">
    <source>
        <dbReference type="Pfam" id="PF08241"/>
    </source>
</evidence>
<dbReference type="InterPro" id="IPR050508">
    <property type="entry name" value="Methyltransf_Superfamily"/>
</dbReference>
<evidence type="ECO:0000313" key="2">
    <source>
        <dbReference type="EMBL" id="TFC97712.1"/>
    </source>
</evidence>
<gene>
    <name evidence="2" type="ORF">E3T28_11860</name>
</gene>
<proteinExistence type="predicted"/>
<evidence type="ECO:0000313" key="3">
    <source>
        <dbReference type="Proteomes" id="UP000297853"/>
    </source>
</evidence>
<dbReference type="GO" id="GO:0032259">
    <property type="term" value="P:methylation"/>
    <property type="evidence" value="ECO:0007669"/>
    <property type="project" value="UniProtKB-KW"/>
</dbReference>
<protein>
    <submittedName>
        <fullName evidence="2">Class I SAM-dependent methyltransferase</fullName>
    </submittedName>
</protein>
<feature type="domain" description="Methyltransferase type 11" evidence="1">
    <location>
        <begin position="61"/>
        <end position="159"/>
    </location>
</feature>
<dbReference type="Proteomes" id="UP000297853">
    <property type="component" value="Unassembled WGS sequence"/>
</dbReference>
<dbReference type="PANTHER" id="PTHR42912:SF95">
    <property type="entry name" value="METHYLTRANSFERASE TYPE 11 DOMAIN-CONTAINING PROTEIN"/>
    <property type="match status" value="1"/>
</dbReference>
<name>A0ABY2IZ79_9MICO</name>
<keyword evidence="2" id="KW-0808">Transferase</keyword>